<evidence type="ECO:0000256" key="1">
    <source>
        <dbReference type="SAM" id="Phobius"/>
    </source>
</evidence>
<protein>
    <submittedName>
        <fullName evidence="2">Uncharacterized protein</fullName>
    </submittedName>
</protein>
<gene>
    <name evidence="2" type="ORF">C1634_024820</name>
</gene>
<proteinExistence type="predicted"/>
<organism evidence="2 3">
    <name type="scientific">Chryseobacterium viscerum</name>
    <dbReference type="NCBI Taxonomy" id="1037377"/>
    <lineage>
        <taxon>Bacteria</taxon>
        <taxon>Pseudomonadati</taxon>
        <taxon>Bacteroidota</taxon>
        <taxon>Flavobacteriia</taxon>
        <taxon>Flavobacteriales</taxon>
        <taxon>Weeksellaceae</taxon>
        <taxon>Chryseobacterium group</taxon>
        <taxon>Chryseobacterium</taxon>
    </lineage>
</organism>
<accession>A0A316W9P9</accession>
<comment type="caution">
    <text evidence="2">The sequence shown here is derived from an EMBL/GenBank/DDBJ whole genome shotgun (WGS) entry which is preliminary data.</text>
</comment>
<sequence length="75" mass="9095">MFTPKPGDFGELGINNKEKWLSIIIFQILYFIINSPSYFTNLFFRNPMFQWVENVFVLLFSIKVVYFSYIYKNVY</sequence>
<keyword evidence="1" id="KW-1133">Transmembrane helix</keyword>
<dbReference type="EMBL" id="PPEG02000014">
    <property type="protein sequence ID" value="PWN58055.1"/>
    <property type="molecule type" value="Genomic_DNA"/>
</dbReference>
<name>A0A316W9P9_9FLAO</name>
<keyword evidence="1" id="KW-0812">Transmembrane</keyword>
<feature type="transmembrane region" description="Helical" evidence="1">
    <location>
        <begin position="51"/>
        <end position="71"/>
    </location>
</feature>
<evidence type="ECO:0000313" key="3">
    <source>
        <dbReference type="Proteomes" id="UP000236413"/>
    </source>
</evidence>
<dbReference type="AlphaFoldDB" id="A0A316W9P9"/>
<dbReference type="Proteomes" id="UP000236413">
    <property type="component" value="Unassembled WGS sequence"/>
</dbReference>
<reference evidence="2 3" key="1">
    <citation type="submission" date="2018-04" db="EMBL/GenBank/DDBJ databases">
        <title>Chryseobacterium oncorhynchi 701B-08T from rainbow trout, and Chryseobacterium viscerum 687B-08T from diseased fish.</title>
        <authorList>
            <person name="Jeong J.-J."/>
            <person name="Lee Y.J."/>
            <person name="Pathiraja D."/>
            <person name="Park B."/>
            <person name="Choi I.-G."/>
            <person name="Kim K.D."/>
        </authorList>
    </citation>
    <scope>NUCLEOTIDE SEQUENCE [LARGE SCALE GENOMIC DNA]</scope>
    <source>
        <strain evidence="2 3">687B-08</strain>
    </source>
</reference>
<feature type="transmembrane region" description="Helical" evidence="1">
    <location>
        <begin position="20"/>
        <end position="39"/>
    </location>
</feature>
<keyword evidence="1" id="KW-0472">Membrane</keyword>
<evidence type="ECO:0000313" key="2">
    <source>
        <dbReference type="EMBL" id="PWN58055.1"/>
    </source>
</evidence>